<dbReference type="AlphaFoldDB" id="A0A1H9JE51"/>
<sequence length="743" mass="82129">MADEAGGAAERDDRADADERTGTEAERGTLEGTDDRFATSASRDVDPAILRLSPAEREARGITDDEVRETFRSVLVYGSEEQKELEGVTLPELSLDRTTLESVDRHPVDLSGATIEGLSLGHARVTVPLVLDEATIGSLRLRQTHVEAPVSCSNATVTGETTLFEARFDDDVSFDGTTFEGPVDCDEATFRDDVRFDDATFDDDVTFRAAECHGDSNHLEDNTTFSEATFRADVTFRETEFGFTRFDDVTCHENAVFREATFTGDADFRGVEFGADADFDEVRFEDDTAFDDAAFRGRTTFRGGTFAGGARTLIDDASFVGATFHGDVTFRRASFRYVTFEAAAFRAVARFESTAFAGDADFPDVSFDRGVDFDEGRFREDADFSGVRFDGPSTFRGCEFLGGANHLKDDVSFEGARFADDVDFHDAEIASANFQETAFGGTVDCSRCVVSERIDIEAHGIDDDVFVDFTRAKIRSGRIVQPAEGWVRYDLTLASIGDVDLAAERTRDHRQLLDYFRFCRTEFDEFDGHTFDFSGHRGYLDRNDWTIHGFDQPPADGVDRDYALEMTPEVVESTYLKAKQSAGEIGDMKTAGEFRVKRQRYSRHKNLEAVRDRNAGLMTRTKNLGRAVENWFLGITCGHGMRPMRIGIMFAIAPLFFAIPYAFGGSPFETGAGQLSIGDLATADGLGVFYENVYFSYVSYTTIGYGNIAPEGPLARLLAGSEAYLSTILAALLVYALVKRSEL</sequence>
<reference evidence="5" key="1">
    <citation type="submission" date="2016-10" db="EMBL/GenBank/DDBJ databases">
        <authorList>
            <person name="Varghese N."/>
            <person name="Submissions S."/>
        </authorList>
    </citation>
    <scope>NUCLEOTIDE SEQUENCE [LARGE SCALE GENOMIC DNA]</scope>
    <source>
        <strain evidence="5">DSM 25055</strain>
    </source>
</reference>
<dbReference type="Pfam" id="PF13576">
    <property type="entry name" value="Pentapeptide_3"/>
    <property type="match status" value="3"/>
</dbReference>
<evidence type="ECO:0000256" key="2">
    <source>
        <dbReference type="SAM" id="Phobius"/>
    </source>
</evidence>
<dbReference type="InterPro" id="IPR001646">
    <property type="entry name" value="5peptide_repeat"/>
</dbReference>
<evidence type="ECO:0000313" key="5">
    <source>
        <dbReference type="Proteomes" id="UP000199114"/>
    </source>
</evidence>
<dbReference type="EMBL" id="FOFD01000003">
    <property type="protein sequence ID" value="SEQ85106.1"/>
    <property type="molecule type" value="Genomic_DNA"/>
</dbReference>
<feature type="region of interest" description="Disordered" evidence="1">
    <location>
        <begin position="1"/>
        <end position="42"/>
    </location>
</feature>
<proteinExistence type="predicted"/>
<feature type="transmembrane region" description="Helical" evidence="2">
    <location>
        <begin position="646"/>
        <end position="663"/>
    </location>
</feature>
<dbReference type="Gene3D" id="2.160.20.80">
    <property type="entry name" value="E3 ubiquitin-protein ligase SopA"/>
    <property type="match status" value="2"/>
</dbReference>
<evidence type="ECO:0000256" key="1">
    <source>
        <dbReference type="SAM" id="MobiDB-lite"/>
    </source>
</evidence>
<dbReference type="STRING" id="1186196.SAMN04489841_2521"/>
<organism evidence="4 5">
    <name type="scientific">Natrinema salaciae</name>
    <dbReference type="NCBI Taxonomy" id="1186196"/>
    <lineage>
        <taxon>Archaea</taxon>
        <taxon>Methanobacteriati</taxon>
        <taxon>Methanobacteriota</taxon>
        <taxon>Stenosarchaea group</taxon>
        <taxon>Halobacteria</taxon>
        <taxon>Halobacteriales</taxon>
        <taxon>Natrialbaceae</taxon>
        <taxon>Natrinema</taxon>
    </lineage>
</organism>
<keyword evidence="5" id="KW-1185">Reference proteome</keyword>
<protein>
    <submittedName>
        <fullName evidence="4">Pentapeptide repeat-containing protein</fullName>
    </submittedName>
</protein>
<feature type="transmembrane region" description="Helical" evidence="2">
    <location>
        <begin position="717"/>
        <end position="738"/>
    </location>
</feature>
<keyword evidence="2" id="KW-1133">Transmembrane helix</keyword>
<feature type="domain" description="Potassium channel" evidence="3">
    <location>
        <begin position="689"/>
        <end position="738"/>
    </location>
</feature>
<dbReference type="Proteomes" id="UP000199114">
    <property type="component" value="Unassembled WGS sequence"/>
</dbReference>
<dbReference type="OrthoDB" id="199127at2157"/>
<dbReference type="SUPFAM" id="SSF81324">
    <property type="entry name" value="Voltage-gated potassium channels"/>
    <property type="match status" value="1"/>
</dbReference>
<dbReference type="RefSeq" id="WP_090617967.1">
    <property type="nucleotide sequence ID" value="NZ_FOFD01000003.1"/>
</dbReference>
<gene>
    <name evidence="4" type="ORF">SAMN04489841_2521</name>
</gene>
<accession>A0A1H9JE51</accession>
<dbReference type="Gene3D" id="1.10.287.70">
    <property type="match status" value="1"/>
</dbReference>
<dbReference type="InterPro" id="IPR013099">
    <property type="entry name" value="K_chnl_dom"/>
</dbReference>
<feature type="compositionally biased region" description="Basic and acidic residues" evidence="1">
    <location>
        <begin position="9"/>
        <end position="37"/>
    </location>
</feature>
<name>A0A1H9JE51_9EURY</name>
<keyword evidence="2" id="KW-0472">Membrane</keyword>
<keyword evidence="2" id="KW-0812">Transmembrane</keyword>
<dbReference type="Pfam" id="PF07885">
    <property type="entry name" value="Ion_trans_2"/>
    <property type="match status" value="1"/>
</dbReference>
<evidence type="ECO:0000313" key="4">
    <source>
        <dbReference type="EMBL" id="SEQ85106.1"/>
    </source>
</evidence>
<evidence type="ECO:0000259" key="3">
    <source>
        <dbReference type="Pfam" id="PF07885"/>
    </source>
</evidence>